<dbReference type="InterPro" id="IPR006059">
    <property type="entry name" value="SBP"/>
</dbReference>
<evidence type="ECO:0000313" key="3">
    <source>
        <dbReference type="EMBL" id="TCT07842.1"/>
    </source>
</evidence>
<keyword evidence="1" id="KW-0732">Signal</keyword>
<keyword evidence="4" id="KW-1185">Reference proteome</keyword>
<dbReference type="GO" id="GO:0030975">
    <property type="term" value="F:thiamine binding"/>
    <property type="evidence" value="ECO:0007669"/>
    <property type="project" value="TreeGrafter"/>
</dbReference>
<dbReference type="PANTHER" id="PTHR30006">
    <property type="entry name" value="THIAMINE-BINDING PERIPLASMIC PROTEIN-RELATED"/>
    <property type="match status" value="1"/>
</dbReference>
<dbReference type="InterPro" id="IPR019546">
    <property type="entry name" value="TAT_signal_bac_arc"/>
</dbReference>
<dbReference type="PANTHER" id="PTHR30006:SF2">
    <property type="entry name" value="ABC TRANSPORTER SUBSTRATE-BINDING PROTEIN"/>
    <property type="match status" value="1"/>
</dbReference>
<proteinExistence type="predicted"/>
<accession>A0A4R3M473</accession>
<dbReference type="Pfam" id="PF13416">
    <property type="entry name" value="SBP_bac_8"/>
    <property type="match status" value="1"/>
</dbReference>
<dbReference type="GO" id="GO:0030976">
    <property type="term" value="F:thiamine pyrophosphate binding"/>
    <property type="evidence" value="ECO:0007669"/>
    <property type="project" value="TreeGrafter"/>
</dbReference>
<dbReference type="NCBIfam" id="TIGR01409">
    <property type="entry name" value="TAT_signal_seq"/>
    <property type="match status" value="1"/>
</dbReference>
<dbReference type="RefSeq" id="WP_132029975.1">
    <property type="nucleotide sequence ID" value="NZ_SMAI01000001.1"/>
</dbReference>
<dbReference type="Proteomes" id="UP000294664">
    <property type="component" value="Unassembled WGS sequence"/>
</dbReference>
<gene>
    <name evidence="3" type="ORF">EDC64_101361</name>
</gene>
<dbReference type="GO" id="GO:0030288">
    <property type="term" value="C:outer membrane-bounded periplasmic space"/>
    <property type="evidence" value="ECO:0007669"/>
    <property type="project" value="TreeGrafter"/>
</dbReference>
<organism evidence="3 4">
    <name type="scientific">Aquabacter spiritensis</name>
    <dbReference type="NCBI Taxonomy" id="933073"/>
    <lineage>
        <taxon>Bacteria</taxon>
        <taxon>Pseudomonadati</taxon>
        <taxon>Pseudomonadota</taxon>
        <taxon>Alphaproteobacteria</taxon>
        <taxon>Hyphomicrobiales</taxon>
        <taxon>Xanthobacteraceae</taxon>
        <taxon>Aquabacter</taxon>
    </lineage>
</organism>
<protein>
    <submittedName>
        <fullName evidence="3">Secreted protein</fullName>
    </submittedName>
</protein>
<dbReference type="EMBL" id="SMAI01000001">
    <property type="protein sequence ID" value="TCT07842.1"/>
    <property type="molecule type" value="Genomic_DNA"/>
</dbReference>
<keyword evidence="2" id="KW-0574">Periplasm</keyword>
<evidence type="ECO:0000256" key="1">
    <source>
        <dbReference type="ARBA" id="ARBA00022729"/>
    </source>
</evidence>
<reference evidence="3 4" key="1">
    <citation type="submission" date="2019-03" db="EMBL/GenBank/DDBJ databases">
        <title>Genomic Encyclopedia of Type Strains, Phase IV (KMG-IV): sequencing the most valuable type-strain genomes for metagenomic binning, comparative biology and taxonomic classification.</title>
        <authorList>
            <person name="Goeker M."/>
        </authorList>
    </citation>
    <scope>NUCLEOTIDE SEQUENCE [LARGE SCALE GENOMIC DNA]</scope>
    <source>
        <strain evidence="3 4">DSM 9035</strain>
    </source>
</reference>
<dbReference type="GO" id="GO:0015888">
    <property type="term" value="P:thiamine transport"/>
    <property type="evidence" value="ECO:0007669"/>
    <property type="project" value="TreeGrafter"/>
</dbReference>
<dbReference type="OrthoDB" id="9815444at2"/>
<dbReference type="PROSITE" id="PS51318">
    <property type="entry name" value="TAT"/>
    <property type="match status" value="1"/>
</dbReference>
<sequence>MTTISRRDMLKSAGLLGAALGVGTTFPWNPALAAEQLRILSWGWGYDKAIKTAVIPKLPQAQVELEIGTNAANYAKLLAQRANPVLSGGTFNDIFSYRGFTDKMWTPFDRKLIPNVANLPESAFIQTNGIKFGIQPYSLVYNPKFVDEPKSYLDLFDPKYKGKIGLSDYYFDGYGLMAKAMGKSVDDVPAGIAEWSKHTANIGPWNQSPAQLHDLVESGELWIAFTFGGNATGAIAAGKKIAFTIPKEGATGVSSFVQSIAGFDDKTTALTQQLLGQFFNPEAQVAFAENVFLSPIAKNTVIPENLKQYKAMLSAEGVAGLLPTDVEVGAKKFNEYKNMVNQRLKV</sequence>
<evidence type="ECO:0000313" key="4">
    <source>
        <dbReference type="Proteomes" id="UP000294664"/>
    </source>
</evidence>
<comment type="caution">
    <text evidence="3">The sequence shown here is derived from an EMBL/GenBank/DDBJ whole genome shotgun (WGS) entry which is preliminary data.</text>
</comment>
<dbReference type="InterPro" id="IPR006311">
    <property type="entry name" value="TAT_signal"/>
</dbReference>
<dbReference type="Gene3D" id="3.40.190.10">
    <property type="entry name" value="Periplasmic binding protein-like II"/>
    <property type="match status" value="2"/>
</dbReference>
<name>A0A4R3M473_9HYPH</name>
<dbReference type="AlphaFoldDB" id="A0A4R3M473"/>
<evidence type="ECO:0000256" key="2">
    <source>
        <dbReference type="ARBA" id="ARBA00022764"/>
    </source>
</evidence>
<dbReference type="SUPFAM" id="SSF53850">
    <property type="entry name" value="Periplasmic binding protein-like II"/>
    <property type="match status" value="1"/>
</dbReference>